<feature type="non-terminal residue" evidence="2">
    <location>
        <position position="1"/>
    </location>
</feature>
<protein>
    <recommendedName>
        <fullName evidence="1">HemN C-terminal domain-containing protein</fullName>
    </recommendedName>
</protein>
<dbReference type="InterPro" id="IPR010723">
    <property type="entry name" value="HemN_C"/>
</dbReference>
<dbReference type="PANTHER" id="PTHR13932:SF5">
    <property type="entry name" value="RADICAL S-ADENOSYL METHIONINE DOMAIN-CONTAINING PROTEIN 1, MITOCHONDRIAL"/>
    <property type="match status" value="1"/>
</dbReference>
<feature type="domain" description="HemN C-terminal" evidence="1">
    <location>
        <begin position="91"/>
        <end position="151"/>
    </location>
</feature>
<evidence type="ECO:0000259" key="1">
    <source>
        <dbReference type="Pfam" id="PF06969"/>
    </source>
</evidence>
<comment type="caution">
    <text evidence="2">The sequence shown here is derived from an EMBL/GenBank/DDBJ whole genome shotgun (WGS) entry which is preliminary data.</text>
</comment>
<sequence length="161" mass="18162">GQEQEREFFLATSSFLEDAGYIQYEISNFARDPALGSRHNRKYWFHVPYLGLGPSAHSFGEGARWWNLRSVIEYCEALERGDLPVAGSERLTEEQIRLEAVSLGLRTDHGVELTHITGGPETEHTLRTLQDAGLIQVSNGRLKATREGFLVADRLPLCFFP</sequence>
<dbReference type="Pfam" id="PF06969">
    <property type="entry name" value="HemN_C"/>
    <property type="match status" value="1"/>
</dbReference>
<dbReference type="GO" id="GO:0051539">
    <property type="term" value="F:4 iron, 4 sulfur cluster binding"/>
    <property type="evidence" value="ECO:0007669"/>
    <property type="project" value="TreeGrafter"/>
</dbReference>
<dbReference type="InterPro" id="IPR034505">
    <property type="entry name" value="Coproporphyrinogen-III_oxidase"/>
</dbReference>
<gene>
    <name evidence="2" type="ORF">S01H1_15553</name>
</gene>
<evidence type="ECO:0000313" key="2">
    <source>
        <dbReference type="EMBL" id="GAF74253.1"/>
    </source>
</evidence>
<dbReference type="GO" id="GO:0006779">
    <property type="term" value="P:porphyrin-containing compound biosynthetic process"/>
    <property type="evidence" value="ECO:0007669"/>
    <property type="project" value="TreeGrafter"/>
</dbReference>
<organism evidence="2">
    <name type="scientific">marine sediment metagenome</name>
    <dbReference type="NCBI Taxonomy" id="412755"/>
    <lineage>
        <taxon>unclassified sequences</taxon>
        <taxon>metagenomes</taxon>
        <taxon>ecological metagenomes</taxon>
    </lineage>
</organism>
<proteinExistence type="predicted"/>
<dbReference type="EMBL" id="BARS01008120">
    <property type="protein sequence ID" value="GAF74253.1"/>
    <property type="molecule type" value="Genomic_DNA"/>
</dbReference>
<dbReference type="InterPro" id="IPR058240">
    <property type="entry name" value="rSAM_sf"/>
</dbReference>
<dbReference type="SUPFAM" id="SSF102114">
    <property type="entry name" value="Radical SAM enzymes"/>
    <property type="match status" value="1"/>
</dbReference>
<dbReference type="GO" id="GO:0005737">
    <property type="term" value="C:cytoplasm"/>
    <property type="evidence" value="ECO:0007669"/>
    <property type="project" value="TreeGrafter"/>
</dbReference>
<dbReference type="PANTHER" id="PTHR13932">
    <property type="entry name" value="COPROPORPHYRINIGEN III OXIDASE"/>
    <property type="match status" value="1"/>
</dbReference>
<reference evidence="2" key="1">
    <citation type="journal article" date="2014" name="Front. Microbiol.">
        <title>High frequency of phylogenetically diverse reductive dehalogenase-homologous genes in deep subseafloor sedimentary metagenomes.</title>
        <authorList>
            <person name="Kawai M."/>
            <person name="Futagami T."/>
            <person name="Toyoda A."/>
            <person name="Takaki Y."/>
            <person name="Nishi S."/>
            <person name="Hori S."/>
            <person name="Arai W."/>
            <person name="Tsubouchi T."/>
            <person name="Morono Y."/>
            <person name="Uchiyama I."/>
            <person name="Ito T."/>
            <person name="Fujiyama A."/>
            <person name="Inagaki F."/>
            <person name="Takami H."/>
        </authorList>
    </citation>
    <scope>NUCLEOTIDE SEQUENCE</scope>
    <source>
        <strain evidence="2">Expedition CK06-06</strain>
    </source>
</reference>
<accession>X0RZP3</accession>
<dbReference type="AlphaFoldDB" id="X0RZP3"/>
<name>X0RZP3_9ZZZZ</name>